<sequence length="81" mass="9027">MTMKRWRNDDETLANDGETLAKPGTYTGLSPYVSVDGNLFCHVGALLKVSRGKSYHRKCCAMKLYGVCTCNGTFPRLPMHI</sequence>
<organism evidence="1 2">
    <name type="scientific">Plasmodium ovale wallikeri</name>
    <dbReference type="NCBI Taxonomy" id="864142"/>
    <lineage>
        <taxon>Eukaryota</taxon>
        <taxon>Sar</taxon>
        <taxon>Alveolata</taxon>
        <taxon>Apicomplexa</taxon>
        <taxon>Aconoidasida</taxon>
        <taxon>Haemosporida</taxon>
        <taxon>Plasmodiidae</taxon>
        <taxon>Plasmodium</taxon>
        <taxon>Plasmodium (Plasmodium)</taxon>
    </lineage>
</organism>
<accession>A0A1A8YHP4</accession>
<dbReference type="EMBL" id="FLRD01000011">
    <property type="protein sequence ID" value="SBT31070.1"/>
    <property type="molecule type" value="Genomic_DNA"/>
</dbReference>
<proteinExistence type="predicted"/>
<evidence type="ECO:0000313" key="2">
    <source>
        <dbReference type="Proteomes" id="UP000078555"/>
    </source>
</evidence>
<evidence type="ECO:0000313" key="1">
    <source>
        <dbReference type="EMBL" id="SBT31070.1"/>
    </source>
</evidence>
<protein>
    <submittedName>
        <fullName evidence="1">Uncharacterized protein</fullName>
    </submittedName>
</protein>
<gene>
    <name evidence="1" type="ORF">POVWA1_005320</name>
</gene>
<keyword evidence="2" id="KW-1185">Reference proteome</keyword>
<dbReference type="Proteomes" id="UP000078555">
    <property type="component" value="Unassembled WGS sequence"/>
</dbReference>
<name>A0A1A8YHP4_PLAOA</name>
<reference evidence="2" key="1">
    <citation type="submission" date="2016-05" db="EMBL/GenBank/DDBJ databases">
        <authorList>
            <person name="Naeem Raeece"/>
        </authorList>
    </citation>
    <scope>NUCLEOTIDE SEQUENCE [LARGE SCALE GENOMIC DNA]</scope>
</reference>
<dbReference type="AlphaFoldDB" id="A0A1A8YHP4"/>